<dbReference type="OrthoDB" id="444945at2759"/>
<dbReference type="EMBL" id="RXIC02000024">
    <property type="protein sequence ID" value="KAB1209530.1"/>
    <property type="molecule type" value="Genomic_DNA"/>
</dbReference>
<evidence type="ECO:0000313" key="3">
    <source>
        <dbReference type="Proteomes" id="UP000516437"/>
    </source>
</evidence>
<name>A0A6A1VEL5_9ROSI</name>
<feature type="chain" id="PRO_5025496017" evidence="1">
    <location>
        <begin position="26"/>
        <end position="150"/>
    </location>
</feature>
<sequence length="150" mass="17255">MDRGRALHLGYLFSTFVLLFGLQLGKLEDDCFGSSYWKNLFLISVKHDCRDWKMMFRLKVLSKEYPTLALHASISKSFGKAPFLAQMSEVYLGEFTKAIRHSCIILELTFCVYVTSDLDVLIEGWDYRWIIPNSNDYVNISDLSDSDSGD</sequence>
<evidence type="ECO:0000313" key="2">
    <source>
        <dbReference type="EMBL" id="KAB1209530.1"/>
    </source>
</evidence>
<evidence type="ECO:0000256" key="1">
    <source>
        <dbReference type="SAM" id="SignalP"/>
    </source>
</evidence>
<protein>
    <submittedName>
        <fullName evidence="2">Uncharacterized protein</fullName>
    </submittedName>
</protein>
<accession>A0A6A1VEL5</accession>
<gene>
    <name evidence="2" type="ORF">CJ030_MR6G002435</name>
</gene>
<keyword evidence="3" id="KW-1185">Reference proteome</keyword>
<keyword evidence="1" id="KW-0732">Signal</keyword>
<dbReference type="Proteomes" id="UP000516437">
    <property type="component" value="Chromosome 6"/>
</dbReference>
<reference evidence="2 3" key="1">
    <citation type="journal article" date="2019" name="Plant Biotechnol. J.">
        <title>The red bayberry genome and genetic basis of sex determination.</title>
        <authorList>
            <person name="Jia H.M."/>
            <person name="Jia H.J."/>
            <person name="Cai Q.L."/>
            <person name="Wang Y."/>
            <person name="Zhao H.B."/>
            <person name="Yang W.F."/>
            <person name="Wang G.Y."/>
            <person name="Li Y.H."/>
            <person name="Zhan D.L."/>
            <person name="Shen Y.T."/>
            <person name="Niu Q.F."/>
            <person name="Chang L."/>
            <person name="Qiu J."/>
            <person name="Zhao L."/>
            <person name="Xie H.B."/>
            <person name="Fu W.Y."/>
            <person name="Jin J."/>
            <person name="Li X.W."/>
            <person name="Jiao Y."/>
            <person name="Zhou C.C."/>
            <person name="Tu T."/>
            <person name="Chai C.Y."/>
            <person name="Gao J.L."/>
            <person name="Fan L.J."/>
            <person name="van de Weg E."/>
            <person name="Wang J.Y."/>
            <person name="Gao Z.S."/>
        </authorList>
    </citation>
    <scope>NUCLEOTIDE SEQUENCE [LARGE SCALE GENOMIC DNA]</scope>
    <source>
        <tissue evidence="2">Leaves</tissue>
    </source>
</reference>
<feature type="signal peptide" evidence="1">
    <location>
        <begin position="1"/>
        <end position="25"/>
    </location>
</feature>
<organism evidence="2 3">
    <name type="scientific">Morella rubra</name>
    <name type="common">Chinese bayberry</name>
    <dbReference type="NCBI Taxonomy" id="262757"/>
    <lineage>
        <taxon>Eukaryota</taxon>
        <taxon>Viridiplantae</taxon>
        <taxon>Streptophyta</taxon>
        <taxon>Embryophyta</taxon>
        <taxon>Tracheophyta</taxon>
        <taxon>Spermatophyta</taxon>
        <taxon>Magnoliopsida</taxon>
        <taxon>eudicotyledons</taxon>
        <taxon>Gunneridae</taxon>
        <taxon>Pentapetalae</taxon>
        <taxon>rosids</taxon>
        <taxon>fabids</taxon>
        <taxon>Fagales</taxon>
        <taxon>Myricaceae</taxon>
        <taxon>Morella</taxon>
    </lineage>
</organism>
<dbReference type="AlphaFoldDB" id="A0A6A1VEL5"/>
<comment type="caution">
    <text evidence="2">The sequence shown here is derived from an EMBL/GenBank/DDBJ whole genome shotgun (WGS) entry which is preliminary data.</text>
</comment>
<proteinExistence type="predicted"/>